<proteinExistence type="predicted"/>
<dbReference type="AlphaFoldDB" id="A0A1W1I821"/>
<gene>
    <name evidence="2" type="ORF">NSJP_2983</name>
</gene>
<dbReference type="EMBL" id="LT828648">
    <property type="protein sequence ID" value="SLM49150.1"/>
    <property type="molecule type" value="Genomic_DNA"/>
</dbReference>
<dbReference type="STRING" id="1325564.NSJP_2983"/>
<name>A0A1W1I821_9BACT</name>
<dbReference type="Proteomes" id="UP000192042">
    <property type="component" value="Chromosome I"/>
</dbReference>
<keyword evidence="1" id="KW-0472">Membrane</keyword>
<accession>A0A1W1I821</accession>
<keyword evidence="1" id="KW-0812">Transmembrane</keyword>
<sequence length="123" mass="13398">MAERVGFEPTVPLPGQQFSRLPDSAALAPLRVLVRLTLGGTGKPPFNSAATGAYPASRHFSIGFPAGRSSGFPSSSRHLIPGIFTMIFGPKLGFLLWFWEFVYYVVCWRSVLRGNSLVGILIN</sequence>
<reference evidence="2 3" key="1">
    <citation type="submission" date="2017-03" db="EMBL/GenBank/DDBJ databases">
        <authorList>
            <person name="Afonso C.L."/>
            <person name="Miller P.J."/>
            <person name="Scott M.A."/>
            <person name="Spackman E."/>
            <person name="Goraichik I."/>
            <person name="Dimitrov K.M."/>
            <person name="Suarez D.L."/>
            <person name="Swayne D.E."/>
        </authorList>
    </citation>
    <scope>NUCLEOTIDE SEQUENCE [LARGE SCALE GENOMIC DNA]</scope>
    <source>
        <strain evidence="2">Genome sequencing of Nitrospira japonica strain NJ11</strain>
    </source>
</reference>
<protein>
    <submittedName>
        <fullName evidence="2">Uncharacterized protein</fullName>
    </submittedName>
</protein>
<keyword evidence="1" id="KW-1133">Transmembrane helix</keyword>
<evidence type="ECO:0000313" key="2">
    <source>
        <dbReference type="EMBL" id="SLM49150.1"/>
    </source>
</evidence>
<feature type="transmembrane region" description="Helical" evidence="1">
    <location>
        <begin position="78"/>
        <end position="99"/>
    </location>
</feature>
<dbReference type="KEGG" id="nja:NSJP_2983"/>
<evidence type="ECO:0000256" key="1">
    <source>
        <dbReference type="SAM" id="Phobius"/>
    </source>
</evidence>
<organism evidence="2 3">
    <name type="scientific">Nitrospira japonica</name>
    <dbReference type="NCBI Taxonomy" id="1325564"/>
    <lineage>
        <taxon>Bacteria</taxon>
        <taxon>Pseudomonadati</taxon>
        <taxon>Nitrospirota</taxon>
        <taxon>Nitrospiria</taxon>
        <taxon>Nitrospirales</taxon>
        <taxon>Nitrospiraceae</taxon>
        <taxon>Nitrospira</taxon>
    </lineage>
</organism>
<evidence type="ECO:0000313" key="3">
    <source>
        <dbReference type="Proteomes" id="UP000192042"/>
    </source>
</evidence>
<keyword evidence="3" id="KW-1185">Reference proteome</keyword>